<keyword evidence="2" id="KW-1134">Transmembrane beta strand</keyword>
<dbReference type="SUPFAM" id="SSF49464">
    <property type="entry name" value="Carboxypeptidase regulatory domain-like"/>
    <property type="match status" value="1"/>
</dbReference>
<feature type="domain" description="TonB-dependent receptor plug" evidence="4">
    <location>
        <begin position="122"/>
        <end position="239"/>
    </location>
</feature>
<name>A0ABU7RJ01_9BACT</name>
<dbReference type="InterPro" id="IPR008969">
    <property type="entry name" value="CarboxyPept-like_regulatory"/>
</dbReference>
<dbReference type="InterPro" id="IPR012910">
    <property type="entry name" value="Plug_dom"/>
</dbReference>
<comment type="caution">
    <text evidence="5">The sequence shown here is derived from an EMBL/GenBank/DDBJ whole genome shotgun (WGS) entry which is preliminary data.</text>
</comment>
<evidence type="ECO:0000256" key="3">
    <source>
        <dbReference type="SAM" id="SignalP"/>
    </source>
</evidence>
<feature type="chain" id="PRO_5047377509" evidence="3">
    <location>
        <begin position="18"/>
        <end position="1110"/>
    </location>
</feature>
<dbReference type="NCBIfam" id="TIGR04057">
    <property type="entry name" value="SusC_RagA_signa"/>
    <property type="match status" value="1"/>
</dbReference>
<keyword evidence="2" id="KW-0812">Transmembrane</keyword>
<evidence type="ECO:0000256" key="1">
    <source>
        <dbReference type="ARBA" id="ARBA00022729"/>
    </source>
</evidence>
<organism evidence="5 6">
    <name type="scientific">Niabella digestorum</name>
    <dbReference type="NCBI Taxonomy" id="3117701"/>
    <lineage>
        <taxon>Bacteria</taxon>
        <taxon>Pseudomonadati</taxon>
        <taxon>Bacteroidota</taxon>
        <taxon>Chitinophagia</taxon>
        <taxon>Chitinophagales</taxon>
        <taxon>Chitinophagaceae</taxon>
        <taxon>Niabella</taxon>
    </lineage>
</organism>
<sequence length="1110" mass="122754">MYFKRLLKIACFFVLFACVYVNTEAQTRTVTGMVVDDSTNAPIPGVTIKVKNGPQSAVSNSKGEFTMNLPIGGAVLQYSHVGYQFGETRVDNLDQPIRLRMTSLKSNMDEVVVIGYGSQRRSDLTGAVATVDMDKIVDLPVSSIAEALKGQIPGLSVTGGSQRPGENATLSIRQVFGFSKDGSSQLPLVIIDDVIQIDPNTGLPTLNQFNTLDPNEVESITVLKDAAAAIYGSRASQGAIIVKTKKGQIGAPKIAYSGKFEFNDAVSFGKTMSAYEHGIFSNRFFRASGGSNSSFFDERELEAMKSLNYDWLREAWKPGGAMQHSLNVSGGAERATYFASAAYYTQKPNLGTQDYNKWSFRAGTDVKVANNLKLSATLAANNSQVEKSFTKISINEGSYTSGSEQTDYAVLLHMPKYIPWEYTVNGVREYVSPALGPHRVQTNPSGQNNISGWNYFALLNSGSYTADDNQAYSTVFSLQYDVPFIKGLSLKATYGINYFTNNNEQAMLGIRLAAATNTNAMGYHLYSDSTTWNVAMNNNRSTVRFADEIGKVQQSNFFINYDRRFGKHNVSAMASVEKGIQNWQKKFVIYDQPVPGGFNGSSPSAGTLNPSNTYVYKSEGGTLAYLGRVNYDYDGKYLMQFVFRSDASTKFAPANYWGFFPGVSAGWVVSKEKWFEENVPWVNFLKIRGSIGKTGKDNVKAWRWMQTYTYAADKGMGFGKNGGGTLVAALTPNAEPNPNMTWDETIKKNIGVDVSVLNSRLTITYDRYWDHNYDMLMTLANQVGVPISVGGGFAEQNFGAVKSWGSEISATWKDRVGEFEYSIGLNFGTGDNKITKWLPVAFNYPSQYGNREGYSTIRPTYGFLTWKGNEGGDGLLRTDADIDAYWQYLTDLANAAGTTPSYLGITDKSLIKKGMLAYQDIAGPLDAATETIAGPNGRIEKDGQDFVPLGSRRSYGLVTNIGLSWKSISLTTQIATSWGGYRRIDYIKQGTGSTNIIWSHASYLNDMFDPVDNPNGKWPNLAYYDQNGAPSDFWQISTFRSFMRSLVIGYTVPKSIASKVRMSSLRFNLAGFNLWDFYNPYPDKYRNMYDDPKVPYPTLRTWSLGINATF</sequence>
<comment type="similarity">
    <text evidence="2">Belongs to the TonB-dependent receptor family.</text>
</comment>
<keyword evidence="2" id="KW-0813">Transport</keyword>
<dbReference type="PANTHER" id="PTHR30069">
    <property type="entry name" value="TONB-DEPENDENT OUTER MEMBRANE RECEPTOR"/>
    <property type="match status" value="1"/>
</dbReference>
<evidence type="ECO:0000313" key="6">
    <source>
        <dbReference type="Proteomes" id="UP001357452"/>
    </source>
</evidence>
<feature type="signal peptide" evidence="3">
    <location>
        <begin position="1"/>
        <end position="17"/>
    </location>
</feature>
<dbReference type="InterPro" id="IPR037066">
    <property type="entry name" value="Plug_dom_sf"/>
</dbReference>
<dbReference type="NCBIfam" id="TIGR04056">
    <property type="entry name" value="OMP_RagA_SusC"/>
    <property type="match status" value="1"/>
</dbReference>
<evidence type="ECO:0000259" key="4">
    <source>
        <dbReference type="Pfam" id="PF07715"/>
    </source>
</evidence>
<evidence type="ECO:0000256" key="2">
    <source>
        <dbReference type="PROSITE-ProRule" id="PRU01360"/>
    </source>
</evidence>
<gene>
    <name evidence="5" type="ORF">V2H41_11720</name>
</gene>
<reference evidence="5 6" key="1">
    <citation type="submission" date="2024-01" db="EMBL/GenBank/DDBJ databases">
        <title>Niabella digestum sp. nov., isolated from waste digestion system.</title>
        <authorList>
            <person name="Zhang L."/>
        </authorList>
    </citation>
    <scope>NUCLEOTIDE SEQUENCE [LARGE SCALE GENOMIC DNA]</scope>
    <source>
        <strain evidence="5 6">A18</strain>
    </source>
</reference>
<dbReference type="Pfam" id="PF13715">
    <property type="entry name" value="CarbopepD_reg_2"/>
    <property type="match status" value="1"/>
</dbReference>
<evidence type="ECO:0000313" key="5">
    <source>
        <dbReference type="EMBL" id="MEE6187941.1"/>
    </source>
</evidence>
<keyword evidence="6" id="KW-1185">Reference proteome</keyword>
<dbReference type="InterPro" id="IPR039426">
    <property type="entry name" value="TonB-dep_rcpt-like"/>
</dbReference>
<keyword evidence="2" id="KW-0472">Membrane</keyword>
<dbReference type="Gene3D" id="2.60.40.1120">
    <property type="entry name" value="Carboxypeptidase-like, regulatory domain"/>
    <property type="match status" value="1"/>
</dbReference>
<keyword evidence="1 3" id="KW-0732">Signal</keyword>
<dbReference type="RefSeq" id="WP_330975346.1">
    <property type="nucleotide sequence ID" value="NZ_JAZGLY010000007.1"/>
</dbReference>
<dbReference type="InterPro" id="IPR023997">
    <property type="entry name" value="TonB-dep_OMP_SusC/RagA_CS"/>
</dbReference>
<proteinExistence type="inferred from homology"/>
<dbReference type="Gene3D" id="2.170.130.10">
    <property type="entry name" value="TonB-dependent receptor, plug domain"/>
    <property type="match status" value="1"/>
</dbReference>
<dbReference type="Pfam" id="PF07715">
    <property type="entry name" value="Plug"/>
    <property type="match status" value="1"/>
</dbReference>
<dbReference type="Proteomes" id="UP001357452">
    <property type="component" value="Unassembled WGS sequence"/>
</dbReference>
<dbReference type="EMBL" id="JAZGLY010000007">
    <property type="protein sequence ID" value="MEE6187941.1"/>
    <property type="molecule type" value="Genomic_DNA"/>
</dbReference>
<dbReference type="PANTHER" id="PTHR30069:SF29">
    <property type="entry name" value="HEMOGLOBIN AND HEMOGLOBIN-HAPTOGLOBIN-BINDING PROTEIN 1-RELATED"/>
    <property type="match status" value="1"/>
</dbReference>
<dbReference type="SUPFAM" id="SSF56935">
    <property type="entry name" value="Porins"/>
    <property type="match status" value="1"/>
</dbReference>
<keyword evidence="2" id="KW-0998">Cell outer membrane</keyword>
<accession>A0ABU7RJ01</accession>
<dbReference type="PROSITE" id="PS52016">
    <property type="entry name" value="TONB_DEPENDENT_REC_3"/>
    <property type="match status" value="1"/>
</dbReference>
<comment type="subcellular location">
    <subcellularLocation>
        <location evidence="2">Cell outer membrane</location>
        <topology evidence="2">Multi-pass membrane protein</topology>
    </subcellularLocation>
</comment>
<protein>
    <submittedName>
        <fullName evidence="5">SusC/RagA family TonB-linked outer membrane protein</fullName>
    </submittedName>
</protein>
<dbReference type="InterPro" id="IPR023996">
    <property type="entry name" value="TonB-dep_OMP_SusC/RagA"/>
</dbReference>